<dbReference type="NCBIfam" id="TIGR01353">
    <property type="entry name" value="dGTP_triPase"/>
    <property type="match status" value="1"/>
</dbReference>
<dbReference type="InterPro" id="IPR026875">
    <property type="entry name" value="PHydrolase_assoc_dom"/>
</dbReference>
<feature type="region of interest" description="Disordered" evidence="2">
    <location>
        <begin position="1"/>
        <end position="25"/>
    </location>
</feature>
<sequence length="446" mass="50904">MKWEKLISNKRLGQEDRHAERHDDRSEFKRDYDRLIFSAPFRRMQNKTQVFPLPGSIFVHNRLTHSLEVASVGMSLGNDVANAILKKRPELADTLFPQIGTIVSAACLAHDMGNPPFGHSGEKAIQTFFTEGKGAFLKGMLSREMWNDITHFEGNANAFRLLAHRYKGRRDGGFVMTYSTLASIVKYPFASEWTRDNHSKFGFFHTESDIYRKIADELGILRKSTEGEPPAYARHPLVYLVEAADDICYEIMDLEDAHKLKIISFEETKDLLLGFFDGETRQKIEKRIIDEGITDDSEKVVYMRACVIGKLENECANTFIKHEEEILKGSFEGCLTANMAEPMQNAYRRCTDVAVRKIYKSKPVLDVELSGFKIMETLMEVMTDAAVHPDRFYSRQLISRVSSQYDIDSPDLDTRIMAVIDYISGMTDVYALDVYQKINGISLPII</sequence>
<dbReference type="Gene3D" id="1.10.3210.10">
    <property type="entry name" value="Hypothetical protein af1432"/>
    <property type="match status" value="1"/>
</dbReference>
<dbReference type="InterPro" id="IPR006261">
    <property type="entry name" value="dGTPase"/>
</dbReference>
<keyword evidence="5" id="KW-1185">Reference proteome</keyword>
<evidence type="ECO:0000256" key="1">
    <source>
        <dbReference type="ARBA" id="ARBA00022801"/>
    </source>
</evidence>
<proteinExistence type="predicted"/>
<dbReference type="InterPro" id="IPR023293">
    <property type="entry name" value="dGTP_triP_hydro_central_sf"/>
</dbReference>
<dbReference type="InterPro" id="IPR027432">
    <property type="entry name" value="dGTP_triphosphohydrolase_C"/>
</dbReference>
<dbReference type="PANTHER" id="PTHR11373">
    <property type="entry name" value="DEOXYNUCLEOSIDE TRIPHOSPHATE TRIPHOSPHOHYDROLASE"/>
    <property type="match status" value="1"/>
</dbReference>
<evidence type="ECO:0000256" key="2">
    <source>
        <dbReference type="SAM" id="MobiDB-lite"/>
    </source>
</evidence>
<dbReference type="Pfam" id="PF01966">
    <property type="entry name" value="HD"/>
    <property type="match status" value="1"/>
</dbReference>
<name>A0ABX2B0Y2_9BACT</name>
<evidence type="ECO:0000259" key="3">
    <source>
        <dbReference type="SMART" id="SM00471"/>
    </source>
</evidence>
<dbReference type="Proteomes" id="UP000820977">
    <property type="component" value="Unassembled WGS sequence"/>
</dbReference>
<comment type="caution">
    <text evidence="4">The sequence shown here is derived from an EMBL/GenBank/DDBJ whole genome shotgun (WGS) entry which is preliminary data.</text>
</comment>
<dbReference type="SUPFAM" id="SSF109604">
    <property type="entry name" value="HD-domain/PDEase-like"/>
    <property type="match status" value="1"/>
</dbReference>
<dbReference type="RefSeq" id="WP_172343593.1">
    <property type="nucleotide sequence ID" value="NZ_CASYYZ010000003.1"/>
</dbReference>
<dbReference type="InterPro" id="IPR006674">
    <property type="entry name" value="HD_domain"/>
</dbReference>
<evidence type="ECO:0000313" key="4">
    <source>
        <dbReference type="EMBL" id="NPE24067.1"/>
    </source>
</evidence>
<dbReference type="SMART" id="SM00471">
    <property type="entry name" value="HDc"/>
    <property type="match status" value="1"/>
</dbReference>
<feature type="domain" description="HD/PDEase" evidence="3">
    <location>
        <begin position="58"/>
        <end position="259"/>
    </location>
</feature>
<evidence type="ECO:0000313" key="5">
    <source>
        <dbReference type="Proteomes" id="UP000820977"/>
    </source>
</evidence>
<keyword evidence="1" id="KW-0378">Hydrolase</keyword>
<dbReference type="Pfam" id="PF13286">
    <property type="entry name" value="HD_assoc"/>
    <property type="match status" value="1"/>
</dbReference>
<dbReference type="InterPro" id="IPR050135">
    <property type="entry name" value="dGTPase-like"/>
</dbReference>
<gene>
    <name evidence="4" type="primary">dgt</name>
    <name evidence="4" type="ORF">HPS54_00805</name>
</gene>
<dbReference type="InterPro" id="IPR003607">
    <property type="entry name" value="HD/PDEase_dom"/>
</dbReference>
<dbReference type="EMBL" id="JABKKJ010000001">
    <property type="protein sequence ID" value="NPE24067.1"/>
    <property type="molecule type" value="Genomic_DNA"/>
</dbReference>
<dbReference type="PANTHER" id="PTHR11373:SF32">
    <property type="entry name" value="DEOXYGUANOSINETRIPHOSPHATE TRIPHOSPHOHYDROLASE"/>
    <property type="match status" value="1"/>
</dbReference>
<protein>
    <submittedName>
        <fullName evidence="4">DNTP triphosphohydrolase</fullName>
    </submittedName>
</protein>
<dbReference type="Gene3D" id="1.10.3410.10">
    <property type="entry name" value="putative deoxyguanosinetriphosphate triphosphohydrolase like domain"/>
    <property type="match status" value="1"/>
</dbReference>
<organism evidence="4 5">
    <name type="scientific">Xylanibacter caecicola</name>
    <dbReference type="NCBI Taxonomy" id="2736294"/>
    <lineage>
        <taxon>Bacteria</taxon>
        <taxon>Pseudomonadati</taxon>
        <taxon>Bacteroidota</taxon>
        <taxon>Bacteroidia</taxon>
        <taxon>Bacteroidales</taxon>
        <taxon>Prevotellaceae</taxon>
        <taxon>Xylanibacter</taxon>
    </lineage>
</organism>
<accession>A0ABX2B0Y2</accession>
<dbReference type="Gene3D" id="1.10.3550.10">
    <property type="entry name" value="eoxyguanosinetriphosphate triphosphohydrolase domain-like"/>
    <property type="match status" value="1"/>
</dbReference>
<reference evidence="4 5" key="1">
    <citation type="submission" date="2020-05" db="EMBL/GenBank/DDBJ databases">
        <title>Distinct polysaccharide utilization as determinants for interspecies competition between intestinal Prevotella spp.</title>
        <authorList>
            <person name="Galvez E.J.C."/>
            <person name="Iljazovic A."/>
            <person name="Strowig T."/>
        </authorList>
    </citation>
    <scope>NUCLEOTIDE SEQUENCE [LARGE SCALE GENOMIC DNA]</scope>
    <source>
        <strain evidence="4 5">PCHR</strain>
    </source>
</reference>